<dbReference type="AlphaFoldDB" id="A0A7W8U6T4"/>
<feature type="compositionally biased region" description="Basic and acidic residues" evidence="1">
    <location>
        <begin position="168"/>
        <end position="189"/>
    </location>
</feature>
<evidence type="ECO:0000313" key="3">
    <source>
        <dbReference type="Proteomes" id="UP000585507"/>
    </source>
</evidence>
<protein>
    <recommendedName>
        <fullName evidence="4">Flagellar basal body-associated FliL family protein</fullName>
    </recommendedName>
</protein>
<evidence type="ECO:0000256" key="1">
    <source>
        <dbReference type="SAM" id="MobiDB-lite"/>
    </source>
</evidence>
<evidence type="ECO:0008006" key="4">
    <source>
        <dbReference type="Google" id="ProtNLM"/>
    </source>
</evidence>
<comment type="caution">
    <text evidence="2">The sequence shown here is derived from an EMBL/GenBank/DDBJ whole genome shotgun (WGS) entry which is preliminary data.</text>
</comment>
<evidence type="ECO:0000313" key="2">
    <source>
        <dbReference type="EMBL" id="MBB5533896.1"/>
    </source>
</evidence>
<name>A0A7W8U6T4_9HYPH</name>
<gene>
    <name evidence="2" type="ORF">GGD55_000557</name>
</gene>
<organism evidence="2 3">
    <name type="scientific">Rhizobium giardinii</name>
    <dbReference type="NCBI Taxonomy" id="56731"/>
    <lineage>
        <taxon>Bacteria</taxon>
        <taxon>Pseudomonadati</taxon>
        <taxon>Pseudomonadota</taxon>
        <taxon>Alphaproteobacteria</taxon>
        <taxon>Hyphomicrobiales</taxon>
        <taxon>Rhizobiaceae</taxon>
        <taxon>Rhizobium/Agrobacterium group</taxon>
        <taxon>Rhizobium</taxon>
    </lineage>
</organism>
<reference evidence="2 3" key="1">
    <citation type="submission" date="2020-08" db="EMBL/GenBank/DDBJ databases">
        <title>Genomic Encyclopedia of Type Strains, Phase IV (KMG-V): Genome sequencing to study the core and pangenomes of soil and plant-associated prokaryotes.</title>
        <authorList>
            <person name="Whitman W."/>
        </authorList>
    </citation>
    <scope>NUCLEOTIDE SEQUENCE [LARGE SCALE GENOMIC DNA]</scope>
    <source>
        <strain evidence="2 3">SEMIA 4084</strain>
    </source>
</reference>
<feature type="region of interest" description="Disordered" evidence="1">
    <location>
        <begin position="157"/>
        <end position="189"/>
    </location>
</feature>
<dbReference type="RefSeq" id="WP_018324202.1">
    <property type="nucleotide sequence ID" value="NZ_JACHBK010000001.1"/>
</dbReference>
<sequence length="189" mass="20600">MLKLVFTGVWVCAVTLGSVYFSIQHASAPVESDAEADRRALQQYVPGELITVPVITDGAVQGYFLTKLSFAVDKNKIKHLDVPLKETVTNALFDILVGKKLINVADSTSFDLAQFKTAVKDGLNKDMRDEVIFDVLVEQLEYLSKADVARIAKGASQPQQQPVAIVDKNGETAHDEIPEAERRAAAAAQ</sequence>
<proteinExistence type="predicted"/>
<accession>A0A7W8U6T4</accession>
<keyword evidence="3" id="KW-1185">Reference proteome</keyword>
<dbReference type="Proteomes" id="UP000585507">
    <property type="component" value="Unassembled WGS sequence"/>
</dbReference>
<dbReference type="EMBL" id="JACHBK010000001">
    <property type="protein sequence ID" value="MBB5533896.1"/>
    <property type="molecule type" value="Genomic_DNA"/>
</dbReference>